<evidence type="ECO:0000256" key="4">
    <source>
        <dbReference type="ARBA" id="ARBA00022723"/>
    </source>
</evidence>
<evidence type="ECO:0000256" key="2">
    <source>
        <dbReference type="ARBA" id="ARBA00010617"/>
    </source>
</evidence>
<keyword evidence="9" id="KW-0812">Transmembrane</keyword>
<evidence type="ECO:0000313" key="10">
    <source>
        <dbReference type="EMBL" id="ROW00029.1"/>
    </source>
</evidence>
<dbReference type="PROSITE" id="PS00086">
    <property type="entry name" value="CYTOCHROME_P450"/>
    <property type="match status" value="1"/>
</dbReference>
<keyword evidence="3 7" id="KW-0349">Heme</keyword>
<dbReference type="PRINTS" id="PR00463">
    <property type="entry name" value="EP450I"/>
</dbReference>
<keyword evidence="8" id="KW-0503">Monooxygenase</keyword>
<comment type="caution">
    <text evidence="10">The sequence shown here is derived from an EMBL/GenBank/DDBJ whole genome shotgun (WGS) entry which is preliminary data.</text>
</comment>
<dbReference type="STRING" id="1230097.A0A423W9K2"/>
<dbReference type="InterPro" id="IPR050121">
    <property type="entry name" value="Cytochrome_P450_monoxygenase"/>
</dbReference>
<dbReference type="PANTHER" id="PTHR24305:SF96">
    <property type="entry name" value="CYTOCHROME P450 MONOOXYGENASE STCB-RELATED"/>
    <property type="match status" value="1"/>
</dbReference>
<dbReference type="PRINTS" id="PR00385">
    <property type="entry name" value="P450"/>
</dbReference>
<evidence type="ECO:0000256" key="8">
    <source>
        <dbReference type="RuleBase" id="RU000461"/>
    </source>
</evidence>
<dbReference type="Gene3D" id="1.10.630.10">
    <property type="entry name" value="Cytochrome P450"/>
    <property type="match status" value="1"/>
</dbReference>
<sequence>MATLPVFQLPGGQTHSLVLAALGIAVIGFVFHALRNPLAKVPGPWYTKFTGAILTIQTAKGNGAIYVHNLHEKYGPIVRIGPNEVDVMDLRGIKEIHSVKATYVKTPYYETFGPPGMLNLFNTQDVNFHRRHRRLLQGPFSEAQLKAFHPTVEHRVRLAVQRMGEEVETRRVADVFKWWMFMATDVIGELTFGESFRMLELGQKNEYIQALERVAATLGRNNAFPLAGKLAYYGVPIPGFGDDAKHTKNILRYSEESLARYRGLVQQNPDKPIPTLFTRLFKGEEEENLSFKELVDAAQGYIVAGSDTTAVGLTYLVWNVCRNPEIQKRLVEEVQQLPADYHDQDLVKLPYLSQVIKETLRRHAPAPASLPRLVPPGGATFAGNYLPGGAVVSTQAWSLHRNSEVFPDPEKFDPDRWAAPTKEMKDWFMPFGGGSRVCIGAHLAELEMRLATVLFFRTFPNAQVSTREGMSDDDMVQVPFFLAPPRGKRCLIELS</sequence>
<dbReference type="InterPro" id="IPR036396">
    <property type="entry name" value="Cyt_P450_sf"/>
</dbReference>
<evidence type="ECO:0000256" key="5">
    <source>
        <dbReference type="ARBA" id="ARBA00023002"/>
    </source>
</evidence>
<evidence type="ECO:0000256" key="7">
    <source>
        <dbReference type="PIRSR" id="PIRSR602401-1"/>
    </source>
</evidence>
<dbReference type="SUPFAM" id="SSF48264">
    <property type="entry name" value="Cytochrome P450"/>
    <property type="match status" value="1"/>
</dbReference>
<keyword evidence="9" id="KW-1133">Transmembrane helix</keyword>
<gene>
    <name evidence="10" type="ORF">VPNG_08373</name>
</gene>
<dbReference type="OrthoDB" id="1470350at2759"/>
<comment type="cofactor">
    <cofactor evidence="1 7">
        <name>heme</name>
        <dbReference type="ChEBI" id="CHEBI:30413"/>
    </cofactor>
</comment>
<evidence type="ECO:0000256" key="6">
    <source>
        <dbReference type="ARBA" id="ARBA00023004"/>
    </source>
</evidence>
<proteinExistence type="inferred from homology"/>
<name>A0A423W9K2_9PEZI</name>
<evidence type="ECO:0000313" key="11">
    <source>
        <dbReference type="Proteomes" id="UP000285146"/>
    </source>
</evidence>
<evidence type="ECO:0000256" key="3">
    <source>
        <dbReference type="ARBA" id="ARBA00022617"/>
    </source>
</evidence>
<dbReference type="InterPro" id="IPR002401">
    <property type="entry name" value="Cyt_P450_E_grp-I"/>
</dbReference>
<accession>A0A423W9K2</accession>
<evidence type="ECO:0008006" key="12">
    <source>
        <dbReference type="Google" id="ProtNLM"/>
    </source>
</evidence>
<keyword evidence="6 7" id="KW-0408">Iron</keyword>
<dbReference type="PANTHER" id="PTHR24305">
    <property type="entry name" value="CYTOCHROME P450"/>
    <property type="match status" value="1"/>
</dbReference>
<organism evidence="10 11">
    <name type="scientific">Cytospora leucostoma</name>
    <dbReference type="NCBI Taxonomy" id="1230097"/>
    <lineage>
        <taxon>Eukaryota</taxon>
        <taxon>Fungi</taxon>
        <taxon>Dikarya</taxon>
        <taxon>Ascomycota</taxon>
        <taxon>Pezizomycotina</taxon>
        <taxon>Sordariomycetes</taxon>
        <taxon>Sordariomycetidae</taxon>
        <taxon>Diaporthales</taxon>
        <taxon>Cytosporaceae</taxon>
        <taxon>Cytospora</taxon>
    </lineage>
</organism>
<evidence type="ECO:0000256" key="9">
    <source>
        <dbReference type="SAM" id="Phobius"/>
    </source>
</evidence>
<dbReference type="EMBL" id="LKEB01000057">
    <property type="protein sequence ID" value="ROW00029.1"/>
    <property type="molecule type" value="Genomic_DNA"/>
</dbReference>
<keyword evidence="9" id="KW-0472">Membrane</keyword>
<dbReference type="GO" id="GO:0020037">
    <property type="term" value="F:heme binding"/>
    <property type="evidence" value="ECO:0007669"/>
    <property type="project" value="InterPro"/>
</dbReference>
<evidence type="ECO:0000256" key="1">
    <source>
        <dbReference type="ARBA" id="ARBA00001971"/>
    </source>
</evidence>
<dbReference type="InterPro" id="IPR017972">
    <property type="entry name" value="Cyt_P450_CS"/>
</dbReference>
<dbReference type="InParanoid" id="A0A423W9K2"/>
<comment type="similarity">
    <text evidence="2 8">Belongs to the cytochrome P450 family.</text>
</comment>
<protein>
    <recommendedName>
        <fullName evidence="12">Cytochrome P450</fullName>
    </recommendedName>
</protein>
<keyword evidence="5 8" id="KW-0560">Oxidoreductase</keyword>
<dbReference type="GO" id="GO:0005506">
    <property type="term" value="F:iron ion binding"/>
    <property type="evidence" value="ECO:0007669"/>
    <property type="project" value="InterPro"/>
</dbReference>
<feature type="binding site" description="axial binding residue" evidence="7">
    <location>
        <position position="438"/>
    </location>
    <ligand>
        <name>heme</name>
        <dbReference type="ChEBI" id="CHEBI:30413"/>
    </ligand>
    <ligandPart>
        <name>Fe</name>
        <dbReference type="ChEBI" id="CHEBI:18248"/>
    </ligandPart>
</feature>
<dbReference type="CDD" id="cd11059">
    <property type="entry name" value="CYP_fungal"/>
    <property type="match status" value="1"/>
</dbReference>
<reference evidence="10 11" key="1">
    <citation type="submission" date="2015-09" db="EMBL/GenBank/DDBJ databases">
        <title>Host preference determinants of Valsa canker pathogens revealed by comparative genomics.</title>
        <authorList>
            <person name="Yin Z."/>
            <person name="Huang L."/>
        </authorList>
    </citation>
    <scope>NUCLEOTIDE SEQUENCE [LARGE SCALE GENOMIC DNA]</scope>
    <source>
        <strain evidence="10 11">SXYLt</strain>
    </source>
</reference>
<keyword evidence="11" id="KW-1185">Reference proteome</keyword>
<feature type="transmembrane region" description="Helical" evidence="9">
    <location>
        <begin position="15"/>
        <end position="34"/>
    </location>
</feature>
<dbReference type="InterPro" id="IPR001128">
    <property type="entry name" value="Cyt_P450"/>
</dbReference>
<dbReference type="Proteomes" id="UP000285146">
    <property type="component" value="Unassembled WGS sequence"/>
</dbReference>
<dbReference type="Pfam" id="PF00067">
    <property type="entry name" value="p450"/>
    <property type="match status" value="1"/>
</dbReference>
<dbReference type="GO" id="GO:0004497">
    <property type="term" value="F:monooxygenase activity"/>
    <property type="evidence" value="ECO:0007669"/>
    <property type="project" value="UniProtKB-KW"/>
</dbReference>
<dbReference type="AlphaFoldDB" id="A0A423W9K2"/>
<keyword evidence="4 7" id="KW-0479">Metal-binding</keyword>
<dbReference type="GO" id="GO:0016705">
    <property type="term" value="F:oxidoreductase activity, acting on paired donors, with incorporation or reduction of molecular oxygen"/>
    <property type="evidence" value="ECO:0007669"/>
    <property type="project" value="InterPro"/>
</dbReference>